<dbReference type="RefSeq" id="WP_055636999.1">
    <property type="nucleotide sequence ID" value="NZ_JBIRRP010000020.1"/>
</dbReference>
<dbReference type="SUPFAM" id="SSF56796">
    <property type="entry name" value="Dehydroquinate synthase-like"/>
    <property type="match status" value="1"/>
</dbReference>
<keyword evidence="2" id="KW-1185">Reference proteome</keyword>
<evidence type="ECO:0000313" key="1">
    <source>
        <dbReference type="EMBL" id="KUN82908.1"/>
    </source>
</evidence>
<organism evidence="1 2">
    <name type="scientific">Streptomyces griseoruber</name>
    <dbReference type="NCBI Taxonomy" id="1943"/>
    <lineage>
        <taxon>Bacteria</taxon>
        <taxon>Bacillati</taxon>
        <taxon>Actinomycetota</taxon>
        <taxon>Actinomycetes</taxon>
        <taxon>Kitasatosporales</taxon>
        <taxon>Streptomycetaceae</taxon>
        <taxon>Streptomyces</taxon>
    </lineage>
</organism>
<comment type="caution">
    <text evidence="1">The sequence shown here is derived from an EMBL/GenBank/DDBJ whole genome shotgun (WGS) entry which is preliminary data.</text>
</comment>
<dbReference type="EMBL" id="LMWW01000027">
    <property type="protein sequence ID" value="KUN82908.1"/>
    <property type="molecule type" value="Genomic_DNA"/>
</dbReference>
<dbReference type="Gene3D" id="3.40.50.1970">
    <property type="match status" value="1"/>
</dbReference>
<proteinExistence type="predicted"/>
<accession>A0A101SZA0</accession>
<name>A0A101SZA0_9ACTN</name>
<protein>
    <recommendedName>
        <fullName evidence="3">Alcohol dehydrogenase iron-type/glycerol dehydrogenase GldA domain-containing protein</fullName>
    </recommendedName>
</protein>
<evidence type="ECO:0000313" key="2">
    <source>
        <dbReference type="Proteomes" id="UP000052982"/>
    </source>
</evidence>
<dbReference type="AlphaFoldDB" id="A0A101SZA0"/>
<dbReference type="OrthoDB" id="3812122at2"/>
<gene>
    <name evidence="1" type="ORF">AQJ64_18190</name>
</gene>
<dbReference type="Proteomes" id="UP000052982">
    <property type="component" value="Unassembled WGS sequence"/>
</dbReference>
<reference evidence="1 2" key="1">
    <citation type="submission" date="2015-10" db="EMBL/GenBank/DDBJ databases">
        <title>Draft genome sequence of Streptomyces griseoruber DSM 40281, type strain for the species Streptomyces griseoruber.</title>
        <authorList>
            <person name="Ruckert C."/>
            <person name="Winkler A."/>
            <person name="Kalinowski J."/>
            <person name="Kampfer P."/>
            <person name="Glaeser S."/>
        </authorList>
    </citation>
    <scope>NUCLEOTIDE SEQUENCE [LARGE SCALE GENOMIC DNA]</scope>
    <source>
        <strain evidence="1 2">DSM 40281</strain>
    </source>
</reference>
<sequence>MHVPVDLAEAARAAAREVGADGCPAIGGDSTIAMPLTTGLPVISVPTTYAGSETTPVRGLTDNGRKRAVLPRGVVYDP</sequence>
<dbReference type="STRING" id="1943.AQJ64_18190"/>
<evidence type="ECO:0008006" key="3">
    <source>
        <dbReference type="Google" id="ProtNLM"/>
    </source>
</evidence>